<evidence type="ECO:0000313" key="1">
    <source>
        <dbReference type="EMBL" id="CAF0713667.1"/>
    </source>
</evidence>
<name>A0A813M2U9_9BILA</name>
<dbReference type="Proteomes" id="UP000663879">
    <property type="component" value="Unassembled WGS sequence"/>
</dbReference>
<gene>
    <name evidence="1" type="ORF">OXX778_LOCUS1370</name>
</gene>
<dbReference type="EMBL" id="CAJNOC010000085">
    <property type="protein sequence ID" value="CAF0713667.1"/>
    <property type="molecule type" value="Genomic_DNA"/>
</dbReference>
<proteinExistence type="predicted"/>
<reference evidence="1" key="1">
    <citation type="submission" date="2021-02" db="EMBL/GenBank/DDBJ databases">
        <authorList>
            <person name="Nowell W R."/>
        </authorList>
    </citation>
    <scope>NUCLEOTIDE SEQUENCE</scope>
    <source>
        <strain evidence="1">Ploen Becks lab</strain>
    </source>
</reference>
<comment type="caution">
    <text evidence="1">The sequence shown here is derived from an EMBL/GenBank/DDBJ whole genome shotgun (WGS) entry which is preliminary data.</text>
</comment>
<accession>A0A813M2U9</accession>
<protein>
    <submittedName>
        <fullName evidence="1">Uncharacterized protein</fullName>
    </submittedName>
</protein>
<evidence type="ECO:0000313" key="2">
    <source>
        <dbReference type="Proteomes" id="UP000663879"/>
    </source>
</evidence>
<sequence length="109" mass="12885">MIIGYPLNDENSYKLDSYSNIENMESSDENLTTQEFLKLILLLKKEYAEFLKKVYWEEKFKANEKEKIGQDLDKQTKSSDSKEEFLMPNIKRAACGNMNGSPMHKWMCW</sequence>
<keyword evidence="2" id="KW-1185">Reference proteome</keyword>
<dbReference type="AlphaFoldDB" id="A0A813M2U9"/>
<organism evidence="1 2">
    <name type="scientific">Brachionus calyciflorus</name>
    <dbReference type="NCBI Taxonomy" id="104777"/>
    <lineage>
        <taxon>Eukaryota</taxon>
        <taxon>Metazoa</taxon>
        <taxon>Spiralia</taxon>
        <taxon>Gnathifera</taxon>
        <taxon>Rotifera</taxon>
        <taxon>Eurotatoria</taxon>
        <taxon>Monogononta</taxon>
        <taxon>Pseudotrocha</taxon>
        <taxon>Ploima</taxon>
        <taxon>Brachionidae</taxon>
        <taxon>Brachionus</taxon>
    </lineage>
</organism>